<accession>A0A7W8HUY8</accession>
<sequence>MFPRMSPPLPNNAHMETARDVRTIRELCRWLQTVAADPLVEYELRDICQTLAADLKPLLNTSLLDAGISHRIWRLFRLFAVAAAYDAAANVYSQERDETYLVRLQTFNMCPTKSSYAPLLQCRPSAPRRLSGQGPPSSPASLRHFFFGRLAGLVAVAPGSLPGNRSSWPSLLVSTQN</sequence>
<evidence type="ECO:0000313" key="1">
    <source>
        <dbReference type="EMBL" id="MBB5278764.1"/>
    </source>
</evidence>
<proteinExistence type="predicted"/>
<dbReference type="AlphaFoldDB" id="A0A7W8HUY8"/>
<protein>
    <submittedName>
        <fullName evidence="1">Uncharacterized protein</fullName>
    </submittedName>
</protein>
<reference evidence="1 2" key="1">
    <citation type="submission" date="2020-08" db="EMBL/GenBank/DDBJ databases">
        <title>Genomic Encyclopedia of Type Strains, Phase IV (KMG-IV): sequencing the most valuable type-strain genomes for metagenomic binning, comparative biology and taxonomic classification.</title>
        <authorList>
            <person name="Goeker M."/>
        </authorList>
    </citation>
    <scope>NUCLEOTIDE SEQUENCE [LARGE SCALE GENOMIC DNA]</scope>
    <source>
        <strain evidence="1 2">DSM 26376</strain>
    </source>
</reference>
<name>A0A7W8HUY8_9HYPH</name>
<dbReference type="EMBL" id="JACHGA010000034">
    <property type="protein sequence ID" value="MBB5278764.1"/>
    <property type="molecule type" value="Genomic_DNA"/>
</dbReference>
<evidence type="ECO:0000313" key="2">
    <source>
        <dbReference type="Proteomes" id="UP000550895"/>
    </source>
</evidence>
<keyword evidence="2" id="KW-1185">Reference proteome</keyword>
<organism evidence="1 2">
    <name type="scientific">Rhizobium rosettiformans</name>
    <dbReference type="NCBI Taxonomy" id="1368430"/>
    <lineage>
        <taxon>Bacteria</taxon>
        <taxon>Pseudomonadati</taxon>
        <taxon>Pseudomonadota</taxon>
        <taxon>Alphaproteobacteria</taxon>
        <taxon>Hyphomicrobiales</taxon>
        <taxon>Rhizobiaceae</taxon>
        <taxon>Rhizobium/Agrobacterium group</taxon>
        <taxon>Rhizobium</taxon>
    </lineage>
</organism>
<comment type="caution">
    <text evidence="1">The sequence shown here is derived from an EMBL/GenBank/DDBJ whole genome shotgun (WGS) entry which is preliminary data.</text>
</comment>
<gene>
    <name evidence="1" type="ORF">HNR26_004878</name>
</gene>
<dbReference type="Proteomes" id="UP000550895">
    <property type="component" value="Unassembled WGS sequence"/>
</dbReference>